<evidence type="ECO:0000313" key="2">
    <source>
        <dbReference type="EMBL" id="CAB3804046.1"/>
    </source>
</evidence>
<dbReference type="RefSeq" id="WP_175108016.1">
    <property type="nucleotide sequence ID" value="NZ_CADIKM010000060.1"/>
</dbReference>
<dbReference type="Gene3D" id="3.90.550.10">
    <property type="entry name" value="Spore Coat Polysaccharide Biosynthesis Protein SpsA, Chain A"/>
    <property type="match status" value="1"/>
</dbReference>
<dbReference type="Proteomes" id="UP000494115">
    <property type="component" value="Unassembled WGS sequence"/>
</dbReference>
<feature type="domain" description="Glycosyltransferase 2-like" evidence="1">
    <location>
        <begin position="6"/>
        <end position="138"/>
    </location>
</feature>
<dbReference type="InterPro" id="IPR001173">
    <property type="entry name" value="Glyco_trans_2-like"/>
</dbReference>
<dbReference type="InterPro" id="IPR029044">
    <property type="entry name" value="Nucleotide-diphossugar_trans"/>
</dbReference>
<evidence type="ECO:0000313" key="3">
    <source>
        <dbReference type="Proteomes" id="UP000494115"/>
    </source>
</evidence>
<proteinExistence type="predicted"/>
<dbReference type="CDD" id="cd06433">
    <property type="entry name" value="GT_2_WfgS_like"/>
    <property type="match status" value="1"/>
</dbReference>
<accession>A0A6S7BMH4</accession>
<dbReference type="InterPro" id="IPR050834">
    <property type="entry name" value="Glycosyltransf_2"/>
</dbReference>
<dbReference type="SUPFAM" id="SSF53448">
    <property type="entry name" value="Nucleotide-diphospho-sugar transferases"/>
    <property type="match status" value="1"/>
</dbReference>
<organism evidence="2 3">
    <name type="scientific">Pararobbsia alpina</name>
    <dbReference type="NCBI Taxonomy" id="621374"/>
    <lineage>
        <taxon>Bacteria</taxon>
        <taxon>Pseudomonadati</taxon>
        <taxon>Pseudomonadota</taxon>
        <taxon>Betaproteobacteria</taxon>
        <taxon>Burkholderiales</taxon>
        <taxon>Burkholderiaceae</taxon>
        <taxon>Pararobbsia</taxon>
    </lineage>
</organism>
<dbReference type="PANTHER" id="PTHR43685">
    <property type="entry name" value="GLYCOSYLTRANSFERASE"/>
    <property type="match status" value="1"/>
</dbReference>
<dbReference type="EMBL" id="CADIKM010000060">
    <property type="protein sequence ID" value="CAB3804046.1"/>
    <property type="molecule type" value="Genomic_DNA"/>
</dbReference>
<dbReference type="AlphaFoldDB" id="A0A6S7BMH4"/>
<sequence length="293" mass="32497">MNPKISVITPCRNMASFLKDCMESVLGQNYPNLEYIVIDGASTDSTVEVVRRYESRLTYWVSEPDRGQSHAINKGFAKATGDLLVWMNADDYFLPGAFAEVAAAWSAAPGAPFYFGDGIRVDAGRKVKGGFTPNGKVRFDRQALLLGLNYILQPSTFIDRKSFEQCGGLDESLHFGMDSDLWMRLSARGAPVPIQAVLSASREYESTKTSTGSFSRIEELRQISSKYSGREMTPGVLCYFFDELLRFRAANPDLLSADVDVAIRKLWQATSAGFSRFNAGPDGFPLKTTERRT</sequence>
<keyword evidence="3" id="KW-1185">Reference proteome</keyword>
<evidence type="ECO:0000259" key="1">
    <source>
        <dbReference type="Pfam" id="PF00535"/>
    </source>
</evidence>
<name>A0A6S7BMH4_9BURK</name>
<protein>
    <recommendedName>
        <fullName evidence="1">Glycosyltransferase 2-like domain-containing protein</fullName>
    </recommendedName>
</protein>
<reference evidence="2 3" key="1">
    <citation type="submission" date="2020-04" db="EMBL/GenBank/DDBJ databases">
        <authorList>
            <person name="De Canck E."/>
        </authorList>
    </citation>
    <scope>NUCLEOTIDE SEQUENCE [LARGE SCALE GENOMIC DNA]</scope>
    <source>
        <strain evidence="2 3">LMG 28138</strain>
    </source>
</reference>
<gene>
    <name evidence="2" type="ORF">LMG28138_05451</name>
</gene>
<dbReference type="Pfam" id="PF00535">
    <property type="entry name" value="Glycos_transf_2"/>
    <property type="match status" value="1"/>
</dbReference>
<dbReference type="PANTHER" id="PTHR43685:SF2">
    <property type="entry name" value="GLYCOSYLTRANSFERASE 2-LIKE DOMAIN-CONTAINING PROTEIN"/>
    <property type="match status" value="1"/>
</dbReference>